<organism evidence="1 2">
    <name type="scientific">Arctium lappa</name>
    <name type="common">Greater burdock</name>
    <name type="synonym">Lappa major</name>
    <dbReference type="NCBI Taxonomy" id="4217"/>
    <lineage>
        <taxon>Eukaryota</taxon>
        <taxon>Viridiplantae</taxon>
        <taxon>Streptophyta</taxon>
        <taxon>Embryophyta</taxon>
        <taxon>Tracheophyta</taxon>
        <taxon>Spermatophyta</taxon>
        <taxon>Magnoliopsida</taxon>
        <taxon>eudicotyledons</taxon>
        <taxon>Gunneridae</taxon>
        <taxon>Pentapetalae</taxon>
        <taxon>asterids</taxon>
        <taxon>campanulids</taxon>
        <taxon>Asterales</taxon>
        <taxon>Asteraceae</taxon>
        <taxon>Carduoideae</taxon>
        <taxon>Cardueae</taxon>
        <taxon>Arctiinae</taxon>
        <taxon>Arctium</taxon>
    </lineage>
</organism>
<comment type="caution">
    <text evidence="1">The sequence shown here is derived from an EMBL/GenBank/DDBJ whole genome shotgun (WGS) entry which is preliminary data.</text>
</comment>
<dbReference type="Proteomes" id="UP001055879">
    <property type="component" value="Linkage Group LG02"/>
</dbReference>
<reference evidence="2" key="1">
    <citation type="journal article" date="2022" name="Mol. Ecol. Resour.">
        <title>The genomes of chicory, endive, great burdock and yacon provide insights into Asteraceae palaeo-polyploidization history and plant inulin production.</title>
        <authorList>
            <person name="Fan W."/>
            <person name="Wang S."/>
            <person name="Wang H."/>
            <person name="Wang A."/>
            <person name="Jiang F."/>
            <person name="Liu H."/>
            <person name="Zhao H."/>
            <person name="Xu D."/>
            <person name="Zhang Y."/>
        </authorList>
    </citation>
    <scope>NUCLEOTIDE SEQUENCE [LARGE SCALE GENOMIC DNA]</scope>
    <source>
        <strain evidence="2">cv. Niubang</strain>
    </source>
</reference>
<evidence type="ECO:0000313" key="2">
    <source>
        <dbReference type="Proteomes" id="UP001055879"/>
    </source>
</evidence>
<accession>A0ACB9EFD0</accession>
<dbReference type="EMBL" id="CM042048">
    <property type="protein sequence ID" value="KAI3757370.1"/>
    <property type="molecule type" value="Genomic_DNA"/>
</dbReference>
<evidence type="ECO:0000313" key="1">
    <source>
        <dbReference type="EMBL" id="KAI3757370.1"/>
    </source>
</evidence>
<proteinExistence type="predicted"/>
<reference evidence="1 2" key="2">
    <citation type="journal article" date="2022" name="Mol. Ecol. Resour.">
        <title>The genomes of chicory, endive, great burdock and yacon provide insights into Asteraceae paleo-polyploidization history and plant inulin production.</title>
        <authorList>
            <person name="Fan W."/>
            <person name="Wang S."/>
            <person name="Wang H."/>
            <person name="Wang A."/>
            <person name="Jiang F."/>
            <person name="Liu H."/>
            <person name="Zhao H."/>
            <person name="Xu D."/>
            <person name="Zhang Y."/>
        </authorList>
    </citation>
    <scope>NUCLEOTIDE SEQUENCE [LARGE SCALE GENOMIC DNA]</scope>
    <source>
        <strain evidence="2">cv. Niubang</strain>
    </source>
</reference>
<protein>
    <submittedName>
        <fullName evidence="1">Uncharacterized protein</fullName>
    </submittedName>
</protein>
<gene>
    <name evidence="1" type="ORF">L6452_04907</name>
</gene>
<name>A0ACB9EFD0_ARCLA</name>
<keyword evidence="2" id="KW-1185">Reference proteome</keyword>
<sequence length="72" mass="8723">MVQWLYKKENNFNFGIIFCTSRPEFLFKYLIFKFKFDVYFLFSHFIDILTQLVDEVGANHLLETSCSLEKRV</sequence>